<evidence type="ECO:0000256" key="3">
    <source>
        <dbReference type="SAM" id="MobiDB-lite"/>
    </source>
</evidence>
<dbReference type="Proteomes" id="UP000799537">
    <property type="component" value="Unassembled WGS sequence"/>
</dbReference>
<proteinExistence type="inferred from homology"/>
<evidence type="ECO:0000256" key="2">
    <source>
        <dbReference type="ARBA" id="ARBA00023002"/>
    </source>
</evidence>
<keyword evidence="5" id="KW-1185">Reference proteome</keyword>
<dbReference type="AlphaFoldDB" id="A0A6A6BV48"/>
<dbReference type="InterPro" id="IPR043143">
    <property type="entry name" value="Mal/L-sulf/L-lact_DH-like_NADP"/>
</dbReference>
<evidence type="ECO:0000256" key="1">
    <source>
        <dbReference type="ARBA" id="ARBA00006056"/>
    </source>
</evidence>
<dbReference type="Pfam" id="PF02615">
    <property type="entry name" value="Ldh_2"/>
    <property type="match status" value="1"/>
</dbReference>
<accession>A0A6A6BV48</accession>
<comment type="similarity">
    <text evidence="1">Belongs to the LDH2/MDH2 oxidoreductase family.</text>
</comment>
<dbReference type="GeneID" id="54563365"/>
<dbReference type="InterPro" id="IPR043144">
    <property type="entry name" value="Mal/L-sulf/L-lact_DH-like_ah"/>
</dbReference>
<dbReference type="RefSeq" id="XP_033659563.1">
    <property type="nucleotide sequence ID" value="XM_033810093.1"/>
</dbReference>
<dbReference type="InterPro" id="IPR003767">
    <property type="entry name" value="Malate/L-lactate_DH-like"/>
</dbReference>
<dbReference type="GO" id="GO:0016491">
    <property type="term" value="F:oxidoreductase activity"/>
    <property type="evidence" value="ECO:0007669"/>
    <property type="project" value="UniProtKB-KW"/>
</dbReference>
<name>A0A6A6BV48_ZASCE</name>
<dbReference type="PANTHER" id="PTHR11091">
    <property type="entry name" value="OXIDOREDUCTASE-RELATED"/>
    <property type="match status" value="1"/>
</dbReference>
<evidence type="ECO:0000313" key="5">
    <source>
        <dbReference type="Proteomes" id="UP000799537"/>
    </source>
</evidence>
<feature type="region of interest" description="Disordered" evidence="3">
    <location>
        <begin position="285"/>
        <end position="313"/>
    </location>
</feature>
<sequence>MDQSKTTIPIEEAEQLLRDVAQKLGYNSDHASNISHHLIDTELRGFRVAGLARMLSIADRIAGKPPAQEYRVVKDGPATAQIDGQDTLGYIVAHAATRLVIEKAKKIGVAVVGAHGTYYTGMLSYYAEMAAAEDLVTIIASNTTPWVAPEGTYRPLVGTNPFAIGFPTEGVPIIYDIGTSKIIHAEAMLARRLGQKIPEDSAFNTDGEPTTDPQEALDGALAVWGGAKGSGLAMAVQLLGVLAGSPALPPEMTDFGFFIVAIDPKMFRPVDEYKEQVETMKRAVSEAPSAAGSKGSVRMPFQRSHRQREERRAEGVVEVDSEVLVRLRQIAAGSQSRL</sequence>
<dbReference type="Gene3D" id="1.10.1530.10">
    <property type="match status" value="1"/>
</dbReference>
<dbReference type="OrthoDB" id="7881616at2759"/>
<reference evidence="4" key="1">
    <citation type="journal article" date="2020" name="Stud. Mycol.">
        <title>101 Dothideomycetes genomes: a test case for predicting lifestyles and emergence of pathogens.</title>
        <authorList>
            <person name="Haridas S."/>
            <person name="Albert R."/>
            <person name="Binder M."/>
            <person name="Bloem J."/>
            <person name="Labutti K."/>
            <person name="Salamov A."/>
            <person name="Andreopoulos B."/>
            <person name="Baker S."/>
            <person name="Barry K."/>
            <person name="Bills G."/>
            <person name="Bluhm B."/>
            <person name="Cannon C."/>
            <person name="Castanera R."/>
            <person name="Culley D."/>
            <person name="Daum C."/>
            <person name="Ezra D."/>
            <person name="Gonzalez J."/>
            <person name="Henrissat B."/>
            <person name="Kuo A."/>
            <person name="Liang C."/>
            <person name="Lipzen A."/>
            <person name="Lutzoni F."/>
            <person name="Magnuson J."/>
            <person name="Mondo S."/>
            <person name="Nolan M."/>
            <person name="Ohm R."/>
            <person name="Pangilinan J."/>
            <person name="Park H.-J."/>
            <person name="Ramirez L."/>
            <person name="Alfaro M."/>
            <person name="Sun H."/>
            <person name="Tritt A."/>
            <person name="Yoshinaga Y."/>
            <person name="Zwiers L.-H."/>
            <person name="Turgeon B."/>
            <person name="Goodwin S."/>
            <person name="Spatafora J."/>
            <person name="Crous P."/>
            <person name="Grigoriev I."/>
        </authorList>
    </citation>
    <scope>NUCLEOTIDE SEQUENCE</scope>
    <source>
        <strain evidence="4">ATCC 36951</strain>
    </source>
</reference>
<dbReference type="InterPro" id="IPR036111">
    <property type="entry name" value="Mal/L-sulfo/L-lacto_DH-like_sf"/>
</dbReference>
<dbReference type="SUPFAM" id="SSF89733">
    <property type="entry name" value="L-sulfolactate dehydrogenase-like"/>
    <property type="match status" value="1"/>
</dbReference>
<organism evidence="4 5">
    <name type="scientific">Zasmidium cellare ATCC 36951</name>
    <dbReference type="NCBI Taxonomy" id="1080233"/>
    <lineage>
        <taxon>Eukaryota</taxon>
        <taxon>Fungi</taxon>
        <taxon>Dikarya</taxon>
        <taxon>Ascomycota</taxon>
        <taxon>Pezizomycotina</taxon>
        <taxon>Dothideomycetes</taxon>
        <taxon>Dothideomycetidae</taxon>
        <taxon>Mycosphaerellales</taxon>
        <taxon>Mycosphaerellaceae</taxon>
        <taxon>Zasmidium</taxon>
    </lineage>
</organism>
<protein>
    <submittedName>
        <fullName evidence="4">Uncharacterized protein</fullName>
    </submittedName>
</protein>
<evidence type="ECO:0000313" key="4">
    <source>
        <dbReference type="EMBL" id="KAF2158674.1"/>
    </source>
</evidence>
<gene>
    <name evidence="4" type="ORF">M409DRAFT_30837</name>
</gene>
<dbReference type="Gene3D" id="3.30.1370.60">
    <property type="entry name" value="Hypothetical oxidoreductase yiak, domain 2"/>
    <property type="match status" value="1"/>
</dbReference>
<dbReference type="EMBL" id="ML993652">
    <property type="protein sequence ID" value="KAF2158674.1"/>
    <property type="molecule type" value="Genomic_DNA"/>
</dbReference>
<keyword evidence="2" id="KW-0560">Oxidoreductase</keyword>
<dbReference type="PANTHER" id="PTHR11091:SF0">
    <property type="entry name" value="MALATE DEHYDROGENASE"/>
    <property type="match status" value="1"/>
</dbReference>